<organism evidence="1 2">
    <name type="scientific">Tritrichomonas musculus</name>
    <dbReference type="NCBI Taxonomy" id="1915356"/>
    <lineage>
        <taxon>Eukaryota</taxon>
        <taxon>Metamonada</taxon>
        <taxon>Parabasalia</taxon>
        <taxon>Tritrichomonadida</taxon>
        <taxon>Tritrichomonadidae</taxon>
        <taxon>Tritrichomonas</taxon>
    </lineage>
</organism>
<keyword evidence="2" id="KW-1185">Reference proteome</keyword>
<proteinExistence type="predicted"/>
<sequence length="99" mass="10977">MTYTDPNGLVFLLNSGNSTAIVGKSKNAKGDVIIPRSIKYQDKEYIIIGLKEDSFFSNDNITSVSFPNDSEVISIGTRAFSLSNIMRLQIPKSVHLHRT</sequence>
<reference evidence="1 2" key="1">
    <citation type="submission" date="2024-04" db="EMBL/GenBank/DDBJ databases">
        <title>Tritrichomonas musculus Genome.</title>
        <authorList>
            <person name="Alves-Ferreira E."/>
            <person name="Grigg M."/>
            <person name="Lorenzi H."/>
            <person name="Galac M."/>
        </authorList>
    </citation>
    <scope>NUCLEOTIDE SEQUENCE [LARGE SCALE GENOMIC DNA]</scope>
    <source>
        <strain evidence="1 2">EAF2021</strain>
    </source>
</reference>
<dbReference type="Gene3D" id="3.80.10.10">
    <property type="entry name" value="Ribonuclease Inhibitor"/>
    <property type="match status" value="1"/>
</dbReference>
<evidence type="ECO:0000313" key="1">
    <source>
        <dbReference type="EMBL" id="KAK8888542.1"/>
    </source>
</evidence>
<dbReference type="InterPro" id="IPR032675">
    <property type="entry name" value="LRR_dom_sf"/>
</dbReference>
<accession>A0ABR2KDM9</accession>
<gene>
    <name evidence="1" type="ORF">M9Y10_033273</name>
</gene>
<protein>
    <submittedName>
        <fullName evidence="1">Uncharacterized protein</fullName>
    </submittedName>
</protein>
<name>A0ABR2KDM9_9EUKA</name>
<evidence type="ECO:0000313" key="2">
    <source>
        <dbReference type="Proteomes" id="UP001470230"/>
    </source>
</evidence>
<comment type="caution">
    <text evidence="1">The sequence shown here is derived from an EMBL/GenBank/DDBJ whole genome shotgun (WGS) entry which is preliminary data.</text>
</comment>
<dbReference type="EMBL" id="JAPFFF010000005">
    <property type="protein sequence ID" value="KAK8888542.1"/>
    <property type="molecule type" value="Genomic_DNA"/>
</dbReference>
<dbReference type="Proteomes" id="UP001470230">
    <property type="component" value="Unassembled WGS sequence"/>
</dbReference>